<proteinExistence type="predicted"/>
<keyword evidence="3" id="KW-1185">Reference proteome</keyword>
<dbReference type="GO" id="GO:0030246">
    <property type="term" value="F:carbohydrate binding"/>
    <property type="evidence" value="ECO:0007669"/>
    <property type="project" value="InterPro"/>
</dbReference>
<dbReference type="SUPFAM" id="SSF49452">
    <property type="entry name" value="Starch-binding domain-like"/>
    <property type="match status" value="1"/>
</dbReference>
<dbReference type="OrthoDB" id="1342421at2"/>
<keyword evidence="2" id="KW-0378">Hydrolase</keyword>
<evidence type="ECO:0000256" key="1">
    <source>
        <dbReference type="SAM" id="SignalP"/>
    </source>
</evidence>
<keyword evidence="2" id="KW-0645">Protease</keyword>
<dbReference type="AlphaFoldDB" id="A0A5R8WJK5"/>
<sequence>MNKSRTSLVGLALAGLLSACHSNPEPKPAQDAWGPQPALPVVDGTAAFSLGAADAYVNVMPTAARMPAFPALETQAGKVRGYVADLSGQPLAGAHLGLRSSVYYASALATTDSNGYYEIPAPVGAVSFYATGISRPYDQGQAVMGLCPADNDGAGFVSDGGKVKNFVLLSYGPGAPDQLSLHPSFESSYFGGALSFSYGIEDYASPPSYLPPSATIEVQLAPDGPGLFGETRTFTIRKEVGNVRTQFGVLNIPVGKYRLTARLQDGRALRMTEVGPRVGIYPHFGLKNSAAPGAASVLFTPTPGFEPSMAVPYAGNWRAVDIRLELP</sequence>
<organism evidence="2 3">
    <name type="scientific">Hymenobacter jeollabukensis</name>
    <dbReference type="NCBI Taxonomy" id="2025313"/>
    <lineage>
        <taxon>Bacteria</taxon>
        <taxon>Pseudomonadati</taxon>
        <taxon>Bacteroidota</taxon>
        <taxon>Cytophagia</taxon>
        <taxon>Cytophagales</taxon>
        <taxon>Hymenobacteraceae</taxon>
        <taxon>Hymenobacter</taxon>
    </lineage>
</organism>
<evidence type="ECO:0000313" key="2">
    <source>
        <dbReference type="EMBL" id="TLM88916.1"/>
    </source>
</evidence>
<keyword evidence="2" id="KW-0121">Carboxypeptidase</keyword>
<keyword evidence="1" id="KW-0732">Signal</keyword>
<dbReference type="PROSITE" id="PS51257">
    <property type="entry name" value="PROKAR_LIPOPROTEIN"/>
    <property type="match status" value="1"/>
</dbReference>
<evidence type="ECO:0000313" key="3">
    <source>
        <dbReference type="Proteomes" id="UP000305517"/>
    </source>
</evidence>
<protein>
    <submittedName>
        <fullName evidence="2">Carboxypeptidase regulatory-like domain-containing protein</fullName>
    </submittedName>
</protein>
<feature type="chain" id="PRO_5024323548" evidence="1">
    <location>
        <begin position="23"/>
        <end position="327"/>
    </location>
</feature>
<dbReference type="Proteomes" id="UP000305517">
    <property type="component" value="Unassembled WGS sequence"/>
</dbReference>
<comment type="caution">
    <text evidence="2">The sequence shown here is derived from an EMBL/GenBank/DDBJ whole genome shotgun (WGS) entry which is preliminary data.</text>
</comment>
<feature type="signal peptide" evidence="1">
    <location>
        <begin position="1"/>
        <end position="22"/>
    </location>
</feature>
<name>A0A5R8WJK5_9BACT</name>
<dbReference type="RefSeq" id="WP_138081186.1">
    <property type="nucleotide sequence ID" value="NZ_VAJM01000015.1"/>
</dbReference>
<dbReference type="EMBL" id="VAJM01000015">
    <property type="protein sequence ID" value="TLM88916.1"/>
    <property type="molecule type" value="Genomic_DNA"/>
</dbReference>
<accession>A0A5R8WJK5</accession>
<reference evidence="2 3" key="1">
    <citation type="submission" date="2019-05" db="EMBL/GenBank/DDBJ databases">
        <title>Hymenobacter edaphi sp. nov., isolated from abandoned arsenic-contaminated farmland soil.</title>
        <authorList>
            <person name="Nie L."/>
        </authorList>
    </citation>
    <scope>NUCLEOTIDE SEQUENCE [LARGE SCALE GENOMIC DNA]</scope>
    <source>
        <strain evidence="2 3">1-3-3-8</strain>
    </source>
</reference>
<dbReference type="InterPro" id="IPR013784">
    <property type="entry name" value="Carb-bd-like_fold"/>
</dbReference>
<gene>
    <name evidence="2" type="ORF">FDY95_22295</name>
</gene>
<dbReference type="GO" id="GO:0004180">
    <property type="term" value="F:carboxypeptidase activity"/>
    <property type="evidence" value="ECO:0007669"/>
    <property type="project" value="UniProtKB-KW"/>
</dbReference>